<organism evidence="1 2">
    <name type="scientific">Melastoma candidum</name>
    <dbReference type="NCBI Taxonomy" id="119954"/>
    <lineage>
        <taxon>Eukaryota</taxon>
        <taxon>Viridiplantae</taxon>
        <taxon>Streptophyta</taxon>
        <taxon>Embryophyta</taxon>
        <taxon>Tracheophyta</taxon>
        <taxon>Spermatophyta</taxon>
        <taxon>Magnoliopsida</taxon>
        <taxon>eudicotyledons</taxon>
        <taxon>Gunneridae</taxon>
        <taxon>Pentapetalae</taxon>
        <taxon>rosids</taxon>
        <taxon>malvids</taxon>
        <taxon>Myrtales</taxon>
        <taxon>Melastomataceae</taxon>
        <taxon>Melastomatoideae</taxon>
        <taxon>Melastomateae</taxon>
        <taxon>Melastoma</taxon>
    </lineage>
</organism>
<evidence type="ECO:0000313" key="2">
    <source>
        <dbReference type="Proteomes" id="UP001057402"/>
    </source>
</evidence>
<dbReference type="Proteomes" id="UP001057402">
    <property type="component" value="Chromosome 10"/>
</dbReference>
<accession>A0ACB9M594</accession>
<sequence length="228" mass="25627">MDQFYGQNGRLPKIRIPGGAMNVPTITPRMASPVISGRLRHKQSSRNSPTDYSPSYINLLRHLQANSLSSTVQNIEEGTLVVDIIKDEVGASWPGMRNSRMAIHRIIEEPTGSYQGQQLHHPRARYLPSRLTIRRSLEERRMQARAIAEAAATPVAPTISPQARGKSNTKILHKDWSPLDDGIQVKLPSQCGENPSRDDVNDYIKNFLCGDSIRRHRRLPVFSQMCTP</sequence>
<dbReference type="EMBL" id="CM042889">
    <property type="protein sequence ID" value="KAI4318474.1"/>
    <property type="molecule type" value="Genomic_DNA"/>
</dbReference>
<protein>
    <submittedName>
        <fullName evidence="1">Uncharacterized protein</fullName>
    </submittedName>
</protein>
<proteinExistence type="predicted"/>
<name>A0ACB9M594_9MYRT</name>
<evidence type="ECO:0000313" key="1">
    <source>
        <dbReference type="EMBL" id="KAI4318474.1"/>
    </source>
</evidence>
<keyword evidence="2" id="KW-1185">Reference proteome</keyword>
<reference evidence="2" key="1">
    <citation type="journal article" date="2023" name="Front. Plant Sci.">
        <title>Chromosomal-level genome assembly of Melastoma candidum provides insights into trichome evolution.</title>
        <authorList>
            <person name="Zhong Y."/>
            <person name="Wu W."/>
            <person name="Sun C."/>
            <person name="Zou P."/>
            <person name="Liu Y."/>
            <person name="Dai S."/>
            <person name="Zhou R."/>
        </authorList>
    </citation>
    <scope>NUCLEOTIDE SEQUENCE [LARGE SCALE GENOMIC DNA]</scope>
</reference>
<comment type="caution">
    <text evidence="1">The sequence shown here is derived from an EMBL/GenBank/DDBJ whole genome shotgun (WGS) entry which is preliminary data.</text>
</comment>
<gene>
    <name evidence="1" type="ORF">MLD38_032175</name>
</gene>